<sequence>MVFRIKIQICTTITSNEAAPGLKTISNFVALNQRSGKVGLNMHLSKIPITDAIEFKLGWLNQVDSKWIRYVSQRDLLGKELVAASERRSCGEELWIMPMEENLWERMKLGVTDMANSGGPQGDYVIAVLLLKHVQSCNMLPMCFRLL</sequence>
<organism evidence="1 2">
    <name type="scientific">Artemisia annua</name>
    <name type="common">Sweet wormwood</name>
    <dbReference type="NCBI Taxonomy" id="35608"/>
    <lineage>
        <taxon>Eukaryota</taxon>
        <taxon>Viridiplantae</taxon>
        <taxon>Streptophyta</taxon>
        <taxon>Embryophyta</taxon>
        <taxon>Tracheophyta</taxon>
        <taxon>Spermatophyta</taxon>
        <taxon>Magnoliopsida</taxon>
        <taxon>eudicotyledons</taxon>
        <taxon>Gunneridae</taxon>
        <taxon>Pentapetalae</taxon>
        <taxon>asterids</taxon>
        <taxon>campanulids</taxon>
        <taxon>Asterales</taxon>
        <taxon>Asteraceae</taxon>
        <taxon>Asteroideae</taxon>
        <taxon>Anthemideae</taxon>
        <taxon>Artemisiinae</taxon>
        <taxon>Artemisia</taxon>
    </lineage>
</organism>
<dbReference type="OrthoDB" id="7827681at2759"/>
<keyword evidence="1" id="KW-0378">Hydrolase</keyword>
<dbReference type="GO" id="GO:0004177">
    <property type="term" value="F:aminopeptidase activity"/>
    <property type="evidence" value="ECO:0007669"/>
    <property type="project" value="UniProtKB-KW"/>
</dbReference>
<accession>A0A2U1MC32</accession>
<dbReference type="Gene3D" id="3.40.630.10">
    <property type="entry name" value="Zn peptidases"/>
    <property type="match status" value="1"/>
</dbReference>
<dbReference type="STRING" id="35608.A0A2U1MC32"/>
<dbReference type="AlphaFoldDB" id="A0A2U1MC32"/>
<keyword evidence="2" id="KW-1185">Reference proteome</keyword>
<dbReference type="SUPFAM" id="SSF53187">
    <property type="entry name" value="Zn-dependent exopeptidases"/>
    <property type="match status" value="1"/>
</dbReference>
<keyword evidence="1" id="KW-0031">Aminopeptidase</keyword>
<dbReference type="Proteomes" id="UP000245207">
    <property type="component" value="Unassembled WGS sequence"/>
</dbReference>
<keyword evidence="1" id="KW-0645">Protease</keyword>
<reference evidence="1 2" key="1">
    <citation type="journal article" date="2018" name="Mol. Plant">
        <title>The genome of Artemisia annua provides insight into the evolution of Asteraceae family and artemisinin biosynthesis.</title>
        <authorList>
            <person name="Shen Q."/>
            <person name="Zhang L."/>
            <person name="Liao Z."/>
            <person name="Wang S."/>
            <person name="Yan T."/>
            <person name="Shi P."/>
            <person name="Liu M."/>
            <person name="Fu X."/>
            <person name="Pan Q."/>
            <person name="Wang Y."/>
            <person name="Lv Z."/>
            <person name="Lu X."/>
            <person name="Zhang F."/>
            <person name="Jiang W."/>
            <person name="Ma Y."/>
            <person name="Chen M."/>
            <person name="Hao X."/>
            <person name="Li L."/>
            <person name="Tang Y."/>
            <person name="Lv G."/>
            <person name="Zhou Y."/>
            <person name="Sun X."/>
            <person name="Brodelius P.E."/>
            <person name="Rose J.K.C."/>
            <person name="Tang K."/>
        </authorList>
    </citation>
    <scope>NUCLEOTIDE SEQUENCE [LARGE SCALE GENOMIC DNA]</scope>
    <source>
        <strain evidence="2">cv. Huhao1</strain>
        <tissue evidence="1">Leaf</tissue>
    </source>
</reference>
<evidence type="ECO:0000313" key="2">
    <source>
        <dbReference type="Proteomes" id="UP000245207"/>
    </source>
</evidence>
<gene>
    <name evidence="1" type="ORF">CTI12_AA396400</name>
</gene>
<dbReference type="EMBL" id="PKPP01005787">
    <property type="protein sequence ID" value="PWA58823.1"/>
    <property type="molecule type" value="Genomic_DNA"/>
</dbReference>
<protein>
    <submittedName>
        <fullName evidence="1">Peptidase M17, leucine aminopeptidase/peptidase B</fullName>
    </submittedName>
</protein>
<name>A0A2U1MC32_ARTAN</name>
<comment type="caution">
    <text evidence="1">The sequence shown here is derived from an EMBL/GenBank/DDBJ whole genome shotgun (WGS) entry which is preliminary data.</text>
</comment>
<proteinExistence type="predicted"/>
<evidence type="ECO:0000313" key="1">
    <source>
        <dbReference type="EMBL" id="PWA58823.1"/>
    </source>
</evidence>